<dbReference type="Proteomes" id="UP000198925">
    <property type="component" value="Unassembled WGS sequence"/>
</dbReference>
<dbReference type="InterPro" id="IPR037066">
    <property type="entry name" value="Plug_dom_sf"/>
</dbReference>
<dbReference type="GO" id="GO:0009279">
    <property type="term" value="C:cell outer membrane"/>
    <property type="evidence" value="ECO:0007669"/>
    <property type="project" value="UniProtKB-SubCell"/>
</dbReference>
<evidence type="ECO:0000256" key="17">
    <source>
        <dbReference type="SAM" id="SignalP"/>
    </source>
</evidence>
<dbReference type="InterPro" id="IPR000531">
    <property type="entry name" value="Beta-barrel_TonB"/>
</dbReference>
<dbReference type="SUPFAM" id="SSF56935">
    <property type="entry name" value="Porins"/>
    <property type="match status" value="1"/>
</dbReference>
<keyword evidence="4 14" id="KW-1134">Transmembrane beta strand</keyword>
<dbReference type="Pfam" id="PF07715">
    <property type="entry name" value="Plug"/>
    <property type="match status" value="1"/>
</dbReference>
<dbReference type="PANTHER" id="PTHR32552">
    <property type="entry name" value="FERRICHROME IRON RECEPTOR-RELATED"/>
    <property type="match status" value="1"/>
</dbReference>
<evidence type="ECO:0000256" key="16">
    <source>
        <dbReference type="SAM" id="MobiDB-lite"/>
    </source>
</evidence>
<gene>
    <name evidence="20" type="ORF">SAMN04487779_1003270</name>
</gene>
<evidence type="ECO:0000256" key="3">
    <source>
        <dbReference type="ARBA" id="ARBA00022448"/>
    </source>
</evidence>
<dbReference type="PANTHER" id="PTHR32552:SF68">
    <property type="entry name" value="FERRICHROME OUTER MEMBRANE TRANSPORTER_PHAGE RECEPTOR"/>
    <property type="match status" value="1"/>
</dbReference>
<dbReference type="GO" id="GO:0015344">
    <property type="term" value="F:siderophore uptake transmembrane transporter activity"/>
    <property type="evidence" value="ECO:0007669"/>
    <property type="project" value="TreeGrafter"/>
</dbReference>
<dbReference type="InterPro" id="IPR039426">
    <property type="entry name" value="TonB-dep_rcpt-like"/>
</dbReference>
<feature type="region of interest" description="Disordered" evidence="16">
    <location>
        <begin position="42"/>
        <end position="63"/>
    </location>
</feature>
<organism evidence="20 21">
    <name type="scientific">Belnapia rosea</name>
    <dbReference type="NCBI Taxonomy" id="938405"/>
    <lineage>
        <taxon>Bacteria</taxon>
        <taxon>Pseudomonadati</taxon>
        <taxon>Pseudomonadota</taxon>
        <taxon>Alphaproteobacteria</taxon>
        <taxon>Acetobacterales</taxon>
        <taxon>Roseomonadaceae</taxon>
        <taxon>Belnapia</taxon>
    </lineage>
</organism>
<dbReference type="CDD" id="cd01347">
    <property type="entry name" value="ligand_gated_channel"/>
    <property type="match status" value="1"/>
</dbReference>
<feature type="chain" id="PRO_5011695136" evidence="17">
    <location>
        <begin position="25"/>
        <end position="713"/>
    </location>
</feature>
<keyword evidence="9" id="KW-0406">Ion transport</keyword>
<dbReference type="Pfam" id="PF00593">
    <property type="entry name" value="TonB_dep_Rec_b-barrel"/>
    <property type="match status" value="1"/>
</dbReference>
<evidence type="ECO:0000256" key="6">
    <source>
        <dbReference type="ARBA" id="ARBA00022692"/>
    </source>
</evidence>
<keyword evidence="7 17" id="KW-0732">Signal</keyword>
<keyword evidence="13 14" id="KW-0998">Cell outer membrane</keyword>
<keyword evidence="21" id="KW-1185">Reference proteome</keyword>
<accession>A0A1G6R2W4</accession>
<protein>
    <submittedName>
        <fullName evidence="20">Iron complex outermembrane recepter protein</fullName>
    </submittedName>
</protein>
<feature type="domain" description="TonB-dependent receptor-like beta-barrel" evidence="18">
    <location>
        <begin position="237"/>
        <end position="684"/>
    </location>
</feature>
<keyword evidence="8" id="KW-0408">Iron</keyword>
<evidence type="ECO:0000256" key="15">
    <source>
        <dbReference type="RuleBase" id="RU003357"/>
    </source>
</evidence>
<comment type="similarity">
    <text evidence="2 14 15">Belongs to the TonB-dependent receptor family.</text>
</comment>
<evidence type="ECO:0000256" key="2">
    <source>
        <dbReference type="ARBA" id="ARBA00009810"/>
    </source>
</evidence>
<keyword evidence="5" id="KW-0410">Iron transport</keyword>
<evidence type="ECO:0000256" key="14">
    <source>
        <dbReference type="PROSITE-ProRule" id="PRU01360"/>
    </source>
</evidence>
<dbReference type="InterPro" id="IPR036942">
    <property type="entry name" value="Beta-barrel_TonB_sf"/>
</dbReference>
<evidence type="ECO:0000256" key="13">
    <source>
        <dbReference type="ARBA" id="ARBA00023237"/>
    </source>
</evidence>
<keyword evidence="10 15" id="KW-0798">TonB box</keyword>
<dbReference type="PROSITE" id="PS52016">
    <property type="entry name" value="TONB_DEPENDENT_REC_3"/>
    <property type="match status" value="1"/>
</dbReference>
<evidence type="ECO:0000256" key="12">
    <source>
        <dbReference type="ARBA" id="ARBA00023170"/>
    </source>
</evidence>
<evidence type="ECO:0000256" key="11">
    <source>
        <dbReference type="ARBA" id="ARBA00023136"/>
    </source>
</evidence>
<dbReference type="RefSeq" id="WP_176849483.1">
    <property type="nucleotide sequence ID" value="NZ_FMZX01000003.1"/>
</dbReference>
<evidence type="ECO:0000256" key="7">
    <source>
        <dbReference type="ARBA" id="ARBA00022729"/>
    </source>
</evidence>
<evidence type="ECO:0000256" key="5">
    <source>
        <dbReference type="ARBA" id="ARBA00022496"/>
    </source>
</evidence>
<name>A0A1G6R2W4_9PROT</name>
<feature type="domain" description="TonB-dependent receptor plug" evidence="19">
    <location>
        <begin position="65"/>
        <end position="164"/>
    </location>
</feature>
<dbReference type="EMBL" id="FMZX01000003">
    <property type="protein sequence ID" value="SDC98395.1"/>
    <property type="molecule type" value="Genomic_DNA"/>
</dbReference>
<dbReference type="NCBIfam" id="TIGR01783">
    <property type="entry name" value="TonB-siderophor"/>
    <property type="match status" value="1"/>
</dbReference>
<keyword evidence="12" id="KW-0675">Receptor</keyword>
<dbReference type="InterPro" id="IPR012910">
    <property type="entry name" value="Plug_dom"/>
</dbReference>
<dbReference type="Gene3D" id="2.170.130.10">
    <property type="entry name" value="TonB-dependent receptor, plug domain"/>
    <property type="match status" value="1"/>
</dbReference>
<dbReference type="InterPro" id="IPR010105">
    <property type="entry name" value="TonB_sidphr_rcpt"/>
</dbReference>
<evidence type="ECO:0000259" key="19">
    <source>
        <dbReference type="Pfam" id="PF07715"/>
    </source>
</evidence>
<reference evidence="20 21" key="1">
    <citation type="submission" date="2016-10" db="EMBL/GenBank/DDBJ databases">
        <authorList>
            <person name="de Groot N.N."/>
        </authorList>
    </citation>
    <scope>NUCLEOTIDE SEQUENCE [LARGE SCALE GENOMIC DNA]</scope>
    <source>
        <strain evidence="20 21">CPCC 100156</strain>
    </source>
</reference>
<dbReference type="Gene3D" id="2.40.170.20">
    <property type="entry name" value="TonB-dependent receptor, beta-barrel domain"/>
    <property type="match status" value="1"/>
</dbReference>
<evidence type="ECO:0000256" key="1">
    <source>
        <dbReference type="ARBA" id="ARBA00004571"/>
    </source>
</evidence>
<sequence length="713" mass="77949">MRPIPTMRASALLAAALLALPAVAQEAAVQLPILDVEGSGETARGPVPGYVARRSATGTKTDTPLVETPQSISVITRDQLETQNVRTIVEALRYSPGGFSSSFDTRGEYFSVRGFTADIYLDGLRVPTVAPAYGFRIEPWGMERVELLRGTSSALYGQANLGGIVNAISKVPQPDQVNQVAFQGGSFNRLQGAFDVGGRLNEDGSLLWRLNGLVRDSDTFVDGGRDNRIYLAPSLTWRPSAQTSVTFLASYMRDDTGITGQWLPPQGTVLPNPNGRIRVGRATGEPDWDRYRKSQYGIGYILEHRPNEDWTLRQTMRATYQEIDYNTIYANGYSPATQQRVVQRVANTVRPIYYSFALDNQAERRFSTGPLEHTALAGLDLRLLHANTRSYLANARSLDVYAPVYGIGLPTLPRGATSATLTDQMQQQIGLYAQDQIRLDRWILTLTGRQDWADTGTSNQVTGRNSSQRDAAFTGRAALLYAFDSGVSPYVSYATSFLPAIGTYAPARGGGAFRPTTGEQVEAGVKYQPPGSNSLISGALFELTQQNVATTDTLNPTYSIQTGEVRVRGAELEARANLFPGFNLIAAFTVQDAEVTRSTTASLGRRPAAVPNHMASLWGDYTWRVTDDLSFGLGGGVRYIGNTLGNNTPSASAPIFHVPSYTLFDGMARADWKQWRLMVNAQNLGNERYVQACQGSCYYGSGRAVYATLAYRW</sequence>
<dbReference type="AlphaFoldDB" id="A0A1G6R2W4"/>
<evidence type="ECO:0000256" key="10">
    <source>
        <dbReference type="ARBA" id="ARBA00023077"/>
    </source>
</evidence>
<evidence type="ECO:0000313" key="21">
    <source>
        <dbReference type="Proteomes" id="UP000198925"/>
    </source>
</evidence>
<dbReference type="GO" id="GO:0038023">
    <property type="term" value="F:signaling receptor activity"/>
    <property type="evidence" value="ECO:0007669"/>
    <property type="project" value="InterPro"/>
</dbReference>
<dbReference type="FunFam" id="2.40.170.20:FF:000005">
    <property type="entry name" value="TonB-dependent siderophore receptor"/>
    <property type="match status" value="1"/>
</dbReference>
<evidence type="ECO:0000259" key="18">
    <source>
        <dbReference type="Pfam" id="PF00593"/>
    </source>
</evidence>
<evidence type="ECO:0000256" key="4">
    <source>
        <dbReference type="ARBA" id="ARBA00022452"/>
    </source>
</evidence>
<comment type="subcellular location">
    <subcellularLocation>
        <location evidence="1 14">Cell outer membrane</location>
        <topology evidence="1 14">Multi-pass membrane protein</topology>
    </subcellularLocation>
</comment>
<proteinExistence type="inferred from homology"/>
<dbReference type="GO" id="GO:0015891">
    <property type="term" value="P:siderophore transport"/>
    <property type="evidence" value="ECO:0007669"/>
    <property type="project" value="InterPro"/>
</dbReference>
<feature type="signal peptide" evidence="17">
    <location>
        <begin position="1"/>
        <end position="24"/>
    </location>
</feature>
<dbReference type="STRING" id="938405.SAMN02927895_04698"/>
<evidence type="ECO:0000256" key="8">
    <source>
        <dbReference type="ARBA" id="ARBA00023004"/>
    </source>
</evidence>
<evidence type="ECO:0000256" key="9">
    <source>
        <dbReference type="ARBA" id="ARBA00023065"/>
    </source>
</evidence>
<evidence type="ECO:0000313" key="20">
    <source>
        <dbReference type="EMBL" id="SDC98395.1"/>
    </source>
</evidence>
<keyword evidence="11 14" id="KW-0472">Membrane</keyword>
<keyword evidence="6 14" id="KW-0812">Transmembrane</keyword>
<keyword evidence="3 14" id="KW-0813">Transport</keyword>